<evidence type="ECO:0008006" key="3">
    <source>
        <dbReference type="Google" id="ProtNLM"/>
    </source>
</evidence>
<gene>
    <name evidence="1" type="ORF">ADIARSV_4056</name>
</gene>
<reference evidence="1 2" key="1">
    <citation type="journal article" date="2013" name="Genome Announc.">
        <title>Draft Genome Sequence of Arcticibacter svalbardensis Strain MN12-7T, a Member of the Family Sphingobacteriaceae Isolated from an Arctic Soil Sample.</title>
        <authorList>
            <person name="Shivaji S."/>
            <person name="Ara S."/>
            <person name="Prasad S."/>
            <person name="Manasa B.P."/>
            <person name="Begum Z."/>
            <person name="Singh A."/>
            <person name="Kumar Pinnaka A."/>
        </authorList>
    </citation>
    <scope>NUCLEOTIDE SEQUENCE [LARGE SCALE GENOMIC DNA]</scope>
    <source>
        <strain evidence="1 2">MN12-7</strain>
    </source>
</reference>
<comment type="caution">
    <text evidence="1">The sequence shown here is derived from an EMBL/GenBank/DDBJ whole genome shotgun (WGS) entry which is preliminary data.</text>
</comment>
<accession>R9GV21</accession>
<sequence length="103" mass="11377">MFSITIIGCKKDKLDVNETKDYFEVTEKPQTDLAGGAMHLMLKPDGTADITLGGDVSYRGTYKISGSKIKVKTDQDSGSYTFEIISESQIKSKDYGTLLKLKE</sequence>
<proteinExistence type="predicted"/>
<dbReference type="eggNOG" id="ENOG502ZI4S">
    <property type="taxonomic scope" value="Bacteria"/>
</dbReference>
<dbReference type="Proteomes" id="UP000014174">
    <property type="component" value="Unassembled WGS sequence"/>
</dbReference>
<keyword evidence="2" id="KW-1185">Reference proteome</keyword>
<evidence type="ECO:0000313" key="1">
    <source>
        <dbReference type="EMBL" id="EOR92774.1"/>
    </source>
</evidence>
<protein>
    <recommendedName>
        <fullName evidence="3">Lipoprotein</fullName>
    </recommendedName>
</protein>
<organism evidence="1 2">
    <name type="scientific">Arcticibacter svalbardensis MN12-7</name>
    <dbReference type="NCBI Taxonomy" id="1150600"/>
    <lineage>
        <taxon>Bacteria</taxon>
        <taxon>Pseudomonadati</taxon>
        <taxon>Bacteroidota</taxon>
        <taxon>Sphingobacteriia</taxon>
        <taxon>Sphingobacteriales</taxon>
        <taxon>Sphingobacteriaceae</taxon>
        <taxon>Arcticibacter</taxon>
    </lineage>
</organism>
<dbReference type="AlphaFoldDB" id="R9GV21"/>
<name>R9GV21_9SPHI</name>
<evidence type="ECO:0000313" key="2">
    <source>
        <dbReference type="Proteomes" id="UP000014174"/>
    </source>
</evidence>
<dbReference type="EMBL" id="AQPN01000143">
    <property type="protein sequence ID" value="EOR92774.1"/>
    <property type="molecule type" value="Genomic_DNA"/>
</dbReference>